<dbReference type="PROSITE" id="PS51257">
    <property type="entry name" value="PROKAR_LIPOPROTEIN"/>
    <property type="match status" value="1"/>
</dbReference>
<reference evidence="3 4" key="1">
    <citation type="submission" date="2021-07" db="EMBL/GenBank/DDBJ databases">
        <title>Flavobacterium WSW3-B6 sp.nov, isolated from seaweed.</title>
        <authorList>
            <person name="Muhammad N."/>
            <person name="Ho H."/>
            <person name="Lee Y.-J."/>
            <person name="Nguyen T."/>
            <person name="Ho J."/>
            <person name="Kim S.-G."/>
        </authorList>
    </citation>
    <scope>NUCLEOTIDE SEQUENCE [LARGE SCALE GENOMIC DNA]</scope>
    <source>
        <strain evidence="3 4">WSW3-B6</strain>
    </source>
</reference>
<proteinExistence type="inferred from homology"/>
<gene>
    <name evidence="3" type="ORF">K1I41_03820</name>
</gene>
<dbReference type="PANTHER" id="PTHR35089:SF1">
    <property type="entry name" value="CHAPERONE PROTEIN SKP"/>
    <property type="match status" value="1"/>
</dbReference>
<sequence>MKKSLILLAAAFAMISCKEETTSTSGLKTAYIDTIELMNEYEELKDWESKGNIKKAEMERELTEEGRQLELDAASFQNEAKSKGMQWAELKYQELQKRQRDLGIKQESMYVQLQKEFGVQRDTIIIQMKDYIKEYAKKEGYDYVYGTGDAASILYGKEEYDITDVILKELNDRYKNGATKTEGTLEAKEEDPVAAE</sequence>
<accession>A0ABX8VEH0</accession>
<dbReference type="Pfam" id="PF03938">
    <property type="entry name" value="OmpH"/>
    <property type="match status" value="1"/>
</dbReference>
<dbReference type="EMBL" id="CP080429">
    <property type="protein sequence ID" value="QYJ69026.1"/>
    <property type="molecule type" value="Genomic_DNA"/>
</dbReference>
<evidence type="ECO:0000256" key="1">
    <source>
        <dbReference type="ARBA" id="ARBA00009091"/>
    </source>
</evidence>
<protein>
    <submittedName>
        <fullName evidence="3">OmpH family outer membrane protein</fullName>
    </submittedName>
</protein>
<evidence type="ECO:0000256" key="2">
    <source>
        <dbReference type="ARBA" id="ARBA00022729"/>
    </source>
</evidence>
<dbReference type="InterPro" id="IPR005632">
    <property type="entry name" value="Chaperone_Skp"/>
</dbReference>
<dbReference type="SMART" id="SM00935">
    <property type="entry name" value="OmpH"/>
    <property type="match status" value="1"/>
</dbReference>
<dbReference type="RefSeq" id="WP_220641362.1">
    <property type="nucleotide sequence ID" value="NZ_CP080429.1"/>
</dbReference>
<dbReference type="PANTHER" id="PTHR35089">
    <property type="entry name" value="CHAPERONE PROTEIN SKP"/>
    <property type="match status" value="1"/>
</dbReference>
<comment type="similarity">
    <text evidence="1">Belongs to the Skp family.</text>
</comment>
<dbReference type="SUPFAM" id="SSF111384">
    <property type="entry name" value="OmpH-like"/>
    <property type="match status" value="1"/>
</dbReference>
<keyword evidence="4" id="KW-1185">Reference proteome</keyword>
<organism evidence="3 4">
    <name type="scientific">Flavobacterium litorale</name>
    <dbReference type="NCBI Taxonomy" id="2856519"/>
    <lineage>
        <taxon>Bacteria</taxon>
        <taxon>Pseudomonadati</taxon>
        <taxon>Bacteroidota</taxon>
        <taxon>Flavobacteriia</taxon>
        <taxon>Flavobacteriales</taxon>
        <taxon>Flavobacteriaceae</taxon>
        <taxon>Flavobacterium</taxon>
    </lineage>
</organism>
<dbReference type="InterPro" id="IPR024930">
    <property type="entry name" value="Skp_dom_sf"/>
</dbReference>
<dbReference type="Gene3D" id="3.30.910.20">
    <property type="entry name" value="Skp domain"/>
    <property type="match status" value="1"/>
</dbReference>
<evidence type="ECO:0000313" key="3">
    <source>
        <dbReference type="EMBL" id="QYJ69026.1"/>
    </source>
</evidence>
<name>A0ABX8VEH0_9FLAO</name>
<evidence type="ECO:0000313" key="4">
    <source>
        <dbReference type="Proteomes" id="UP000825381"/>
    </source>
</evidence>
<keyword evidence="2" id="KW-0732">Signal</keyword>
<dbReference type="Proteomes" id="UP000825381">
    <property type="component" value="Chromosome"/>
</dbReference>